<evidence type="ECO:0000256" key="1">
    <source>
        <dbReference type="ARBA" id="ARBA00009924"/>
    </source>
</evidence>
<dbReference type="Proteomes" id="UP000620046">
    <property type="component" value="Unassembled WGS sequence"/>
</dbReference>
<dbReference type="SUPFAM" id="SSF52540">
    <property type="entry name" value="P-loop containing nucleoside triphosphate hydrolases"/>
    <property type="match status" value="1"/>
</dbReference>
<proteinExistence type="inferred from homology"/>
<keyword evidence="2" id="KW-0808">Transferase</keyword>
<reference evidence="6" key="1">
    <citation type="journal article" date="2019" name="Int. J. Syst. Evol. Microbiol.">
        <title>The Global Catalogue of Microorganisms (GCM) 10K type strain sequencing project: providing services to taxonomists for standard genome sequencing and annotation.</title>
        <authorList>
            <consortium name="The Broad Institute Genomics Platform"/>
            <consortium name="The Broad Institute Genome Sequencing Center for Infectious Disease"/>
            <person name="Wu L."/>
            <person name="Ma J."/>
        </authorList>
    </citation>
    <scope>NUCLEOTIDE SEQUENCE [LARGE SCALE GENOMIC DNA]</scope>
    <source>
        <strain evidence="6">CGMCC 1.15439</strain>
    </source>
</reference>
<dbReference type="PANTHER" id="PTHR34383:SF3">
    <property type="entry name" value="POLYPHOSPHATE:AMP PHOSPHOTRANSFERASE"/>
    <property type="match status" value="1"/>
</dbReference>
<dbReference type="InterPro" id="IPR027417">
    <property type="entry name" value="P-loop_NTPase"/>
</dbReference>
<evidence type="ECO:0000256" key="2">
    <source>
        <dbReference type="ARBA" id="ARBA00022679"/>
    </source>
</evidence>
<dbReference type="RefSeq" id="WP_188795340.1">
    <property type="nucleotide sequence ID" value="NZ_BMJA01000002.1"/>
</dbReference>
<evidence type="ECO:0000259" key="4">
    <source>
        <dbReference type="Pfam" id="PF03976"/>
    </source>
</evidence>
<organism evidence="5 6">
    <name type="scientific">Dyella nitratireducens</name>
    <dbReference type="NCBI Taxonomy" id="1849580"/>
    <lineage>
        <taxon>Bacteria</taxon>
        <taxon>Pseudomonadati</taxon>
        <taxon>Pseudomonadota</taxon>
        <taxon>Gammaproteobacteria</taxon>
        <taxon>Lysobacterales</taxon>
        <taxon>Rhodanobacteraceae</taxon>
        <taxon>Dyella</taxon>
    </lineage>
</organism>
<gene>
    <name evidence="5" type="ORF">GCM10010981_31730</name>
</gene>
<feature type="domain" description="Polyphosphate kinase-2-related" evidence="4">
    <location>
        <begin position="39"/>
        <end position="255"/>
    </location>
</feature>
<dbReference type="Pfam" id="PF03976">
    <property type="entry name" value="PPK2"/>
    <property type="match status" value="1"/>
</dbReference>
<keyword evidence="3" id="KW-0418">Kinase</keyword>
<evidence type="ECO:0000313" key="6">
    <source>
        <dbReference type="Proteomes" id="UP000620046"/>
    </source>
</evidence>
<evidence type="ECO:0000313" key="5">
    <source>
        <dbReference type="EMBL" id="GGA40119.1"/>
    </source>
</evidence>
<comment type="similarity">
    <text evidence="1">Belongs to the polyphosphate kinase 2 (PPK2) family. Class I subfamily.</text>
</comment>
<dbReference type="PANTHER" id="PTHR34383">
    <property type="entry name" value="POLYPHOSPHATE:AMP PHOSPHOTRANSFERASE-RELATED"/>
    <property type="match status" value="1"/>
</dbReference>
<dbReference type="InterPro" id="IPR022488">
    <property type="entry name" value="PPK2-related"/>
</dbReference>
<dbReference type="PIRSF" id="PIRSF028756">
    <property type="entry name" value="PPK2_prd"/>
    <property type="match status" value="1"/>
</dbReference>
<dbReference type="Gene3D" id="3.40.50.300">
    <property type="entry name" value="P-loop containing nucleotide triphosphate hydrolases"/>
    <property type="match status" value="1"/>
</dbReference>
<dbReference type="InterPro" id="IPR016898">
    <property type="entry name" value="Polyphosphate_phosphotransfera"/>
</dbReference>
<keyword evidence="6" id="KW-1185">Reference proteome</keyword>
<protein>
    <recommendedName>
        <fullName evidence="4">Polyphosphate kinase-2-related domain-containing protein</fullName>
    </recommendedName>
</protein>
<evidence type="ECO:0000256" key="3">
    <source>
        <dbReference type="ARBA" id="ARBA00022777"/>
    </source>
</evidence>
<comment type="caution">
    <text evidence="5">The sequence shown here is derived from an EMBL/GenBank/DDBJ whole genome shotgun (WGS) entry which is preliminary data.</text>
</comment>
<accession>A0ABQ1GAW5</accession>
<dbReference type="NCBIfam" id="TIGR03709">
    <property type="entry name" value="PPK2_rel_1"/>
    <property type="match status" value="1"/>
</dbReference>
<dbReference type="EMBL" id="BMJA01000002">
    <property type="protein sequence ID" value="GGA40119.1"/>
    <property type="molecule type" value="Genomic_DNA"/>
</dbReference>
<sequence length="284" mass="32916">MGYREEFIMHPGAKLHLDRIDPSYKGKQESHEKAAPLIAESLAQMGRLQELLYADASQSLLIVLQGLDAAGKDGVVRHLFTGMNPQGTRVFSFKQPSTEERAHDFLWRVHQHAPGRGEVVVYNRSHYEDVLVVRVHELVPRKVWSKRYELINDFENMLAKNGTRILKFYLHISPEEQLERFKQRLDDPARQWKISESDYSERLLWPKYTEAYEEAIERTSTKTAPWFVVPANHKWFRDLAISQIVADAMSGMNLKTPPPRIDLAAIRKKYHAAAEKGRRKNAWA</sequence>
<name>A0ABQ1GAW5_9GAMM</name>
<dbReference type="InterPro" id="IPR022300">
    <property type="entry name" value="PPK2-rel_1"/>
</dbReference>